<comment type="function">
    <text evidence="14">Plant lipoxygenase may be involved in a number of diverse aspects of plant physiology including growth and development, pest resistance, and senescence or responses to wounding.</text>
</comment>
<dbReference type="Pfam" id="PF00305">
    <property type="entry name" value="Lipoxygenase"/>
    <property type="match status" value="1"/>
</dbReference>
<dbReference type="InterPro" id="IPR027433">
    <property type="entry name" value="Lipoxygenase_dom_3"/>
</dbReference>
<dbReference type="CDD" id="cd01751">
    <property type="entry name" value="PLAT_LH2"/>
    <property type="match status" value="1"/>
</dbReference>
<evidence type="ECO:0000256" key="5">
    <source>
        <dbReference type="ARBA" id="ARBA00022767"/>
    </source>
</evidence>
<comment type="similarity">
    <text evidence="2 13">Belongs to the lipoxygenase family.</text>
</comment>
<dbReference type="FunFam" id="3.10.450.60:FF:000005">
    <property type="entry name" value="Lipoxygenase"/>
    <property type="match status" value="1"/>
</dbReference>
<evidence type="ECO:0000256" key="7">
    <source>
        <dbReference type="ARBA" id="ARBA00022964"/>
    </source>
</evidence>
<evidence type="ECO:0000256" key="11">
    <source>
        <dbReference type="ARBA" id="ARBA00023160"/>
    </source>
</evidence>
<feature type="region of interest" description="Disordered" evidence="15">
    <location>
        <begin position="335"/>
        <end position="375"/>
    </location>
</feature>
<feature type="domain" description="PLAT" evidence="16">
    <location>
        <begin position="203"/>
        <end position="324"/>
    </location>
</feature>
<dbReference type="InterPro" id="IPR001024">
    <property type="entry name" value="PLAT/LH2_dom"/>
</dbReference>
<evidence type="ECO:0000256" key="2">
    <source>
        <dbReference type="ARBA" id="ARBA00009419"/>
    </source>
</evidence>
<evidence type="ECO:0000256" key="9">
    <source>
        <dbReference type="ARBA" id="ARBA00023004"/>
    </source>
</evidence>
<dbReference type="EC" id="1.13.11.-" evidence="14"/>
<comment type="caution">
    <text evidence="18">The sequence shown here is derived from an EMBL/GenBank/DDBJ whole genome shotgun (WGS) entry which is preliminary data.</text>
</comment>
<dbReference type="SUPFAM" id="SSF49723">
    <property type="entry name" value="Lipase/lipooxygenase domain (PLAT/LH2 domain)"/>
    <property type="match status" value="1"/>
</dbReference>
<evidence type="ECO:0000256" key="14">
    <source>
        <dbReference type="RuleBase" id="RU003975"/>
    </source>
</evidence>
<evidence type="ECO:0000256" key="6">
    <source>
        <dbReference type="ARBA" id="ARBA00022832"/>
    </source>
</evidence>
<dbReference type="InterPro" id="IPR036226">
    <property type="entry name" value="LipOase_C_sf"/>
</dbReference>
<dbReference type="GO" id="GO:0031408">
    <property type="term" value="P:oxylipin biosynthetic process"/>
    <property type="evidence" value="ECO:0007669"/>
    <property type="project" value="UniProtKB-UniRule"/>
</dbReference>
<dbReference type="GO" id="GO:0046872">
    <property type="term" value="F:metal ion binding"/>
    <property type="evidence" value="ECO:0007669"/>
    <property type="project" value="UniProtKB-UniRule"/>
</dbReference>
<keyword evidence="6" id="KW-0276">Fatty acid metabolism</keyword>
<dbReference type="Gene3D" id="3.10.450.60">
    <property type="match status" value="1"/>
</dbReference>
<name>A0AAV7EPH2_ARIFI</name>
<dbReference type="SUPFAM" id="SSF48484">
    <property type="entry name" value="Lipoxigenase"/>
    <property type="match status" value="1"/>
</dbReference>
<evidence type="ECO:0000313" key="19">
    <source>
        <dbReference type="Proteomes" id="UP000825729"/>
    </source>
</evidence>
<protein>
    <recommendedName>
        <fullName evidence="14">Lipoxygenase</fullName>
        <ecNumber evidence="14">1.13.11.-</ecNumber>
    </recommendedName>
</protein>
<gene>
    <name evidence="18" type="ORF">H6P81_010608</name>
</gene>
<proteinExistence type="inferred from homology"/>
<dbReference type="PRINTS" id="PR00468">
    <property type="entry name" value="PLTLPOXGNASE"/>
</dbReference>
<evidence type="ECO:0000256" key="4">
    <source>
        <dbReference type="ARBA" id="ARBA00022723"/>
    </source>
</evidence>
<dbReference type="Gene3D" id="4.10.372.10">
    <property type="entry name" value="Lipoxygenase-1, Domain 3"/>
    <property type="match status" value="1"/>
</dbReference>
<dbReference type="Gene3D" id="2.60.60.20">
    <property type="entry name" value="PLAT/LH2 domain"/>
    <property type="match status" value="1"/>
</dbReference>
<reference evidence="18 19" key="1">
    <citation type="submission" date="2021-07" db="EMBL/GenBank/DDBJ databases">
        <title>The Aristolochia fimbriata genome: insights into angiosperm evolution, floral development and chemical biosynthesis.</title>
        <authorList>
            <person name="Jiao Y."/>
        </authorList>
    </citation>
    <scope>NUCLEOTIDE SEQUENCE [LARGE SCALE GENOMIC DNA]</scope>
    <source>
        <strain evidence="18">IBCAS-2021</strain>
        <tissue evidence="18">Leaf</tissue>
    </source>
</reference>
<dbReference type="GO" id="GO:0006633">
    <property type="term" value="P:fatty acid biosynthetic process"/>
    <property type="evidence" value="ECO:0007669"/>
    <property type="project" value="UniProtKB-KW"/>
</dbReference>
<dbReference type="PROSITE" id="PS00081">
    <property type="entry name" value="LIPOXYGENASE_2"/>
    <property type="match status" value="1"/>
</dbReference>
<evidence type="ECO:0000256" key="1">
    <source>
        <dbReference type="ARBA" id="ARBA00001962"/>
    </source>
</evidence>
<evidence type="ECO:0000256" key="12">
    <source>
        <dbReference type="PROSITE-ProRule" id="PRU00152"/>
    </source>
</evidence>
<keyword evidence="8 13" id="KW-0560">Oxidoreductase</keyword>
<keyword evidence="7 13" id="KW-0223">Dioxygenase</keyword>
<keyword evidence="10" id="KW-0443">Lipid metabolism</keyword>
<dbReference type="GO" id="GO:0016702">
    <property type="term" value="F:oxidoreductase activity, acting on single donors with incorporation of molecular oxygen, incorporation of two atoms of oxygen"/>
    <property type="evidence" value="ECO:0007669"/>
    <property type="project" value="InterPro"/>
</dbReference>
<dbReference type="InterPro" id="IPR013819">
    <property type="entry name" value="LipOase_C"/>
</dbReference>
<evidence type="ECO:0000259" key="17">
    <source>
        <dbReference type="PROSITE" id="PS51393"/>
    </source>
</evidence>
<dbReference type="Proteomes" id="UP000825729">
    <property type="component" value="Unassembled WGS sequence"/>
</dbReference>
<comment type="cofactor">
    <cofactor evidence="1 13">
        <name>Fe cation</name>
        <dbReference type="ChEBI" id="CHEBI:24875"/>
    </cofactor>
</comment>
<dbReference type="AlphaFoldDB" id="A0AAV7EPH2"/>
<evidence type="ECO:0000256" key="10">
    <source>
        <dbReference type="ARBA" id="ARBA00023098"/>
    </source>
</evidence>
<evidence type="ECO:0000256" key="13">
    <source>
        <dbReference type="RuleBase" id="RU003974"/>
    </source>
</evidence>
<feature type="domain" description="Lipoxygenase" evidence="17">
    <location>
        <begin position="328"/>
        <end position="906"/>
    </location>
</feature>
<keyword evidence="4 13" id="KW-0479">Metal-binding</keyword>
<dbReference type="SMART" id="SM00308">
    <property type="entry name" value="LH2"/>
    <property type="match status" value="1"/>
</dbReference>
<dbReference type="Gene3D" id="4.10.375.10">
    <property type="entry name" value="Lipoxygenase-1, Domain 2"/>
    <property type="match status" value="1"/>
</dbReference>
<evidence type="ECO:0000256" key="15">
    <source>
        <dbReference type="SAM" id="MobiDB-lite"/>
    </source>
</evidence>
<dbReference type="GO" id="GO:0034440">
    <property type="term" value="P:lipid oxidation"/>
    <property type="evidence" value="ECO:0007669"/>
    <property type="project" value="InterPro"/>
</dbReference>
<dbReference type="PROSITE" id="PS51393">
    <property type="entry name" value="LIPOXYGENASE_3"/>
    <property type="match status" value="1"/>
</dbReference>
<dbReference type="InterPro" id="IPR001246">
    <property type="entry name" value="LipOase_plant"/>
</dbReference>
<evidence type="ECO:0000256" key="8">
    <source>
        <dbReference type="ARBA" id="ARBA00023002"/>
    </source>
</evidence>
<dbReference type="PROSITE" id="PS50095">
    <property type="entry name" value="PLAT"/>
    <property type="match status" value="1"/>
</dbReference>
<keyword evidence="11 14" id="KW-0275">Fatty acid biosynthesis</keyword>
<dbReference type="PROSITE" id="PS00711">
    <property type="entry name" value="LIPOXYGENASE_1"/>
    <property type="match status" value="1"/>
</dbReference>
<dbReference type="InterPro" id="IPR042057">
    <property type="entry name" value="Lipoxy_PLAT/LH2"/>
</dbReference>
<keyword evidence="9 13" id="KW-0408">Iron</keyword>
<comment type="pathway">
    <text evidence="14">Lipid metabolism; oxylipin biosynthesis.</text>
</comment>
<evidence type="ECO:0000313" key="18">
    <source>
        <dbReference type="EMBL" id="KAG9450643.1"/>
    </source>
</evidence>
<evidence type="ECO:0000256" key="3">
    <source>
        <dbReference type="ARBA" id="ARBA00022516"/>
    </source>
</evidence>
<sequence>MVQQGEGFMPILDTKPKTSQDSSYKSRTTVMKFVEDGVRSLSGILLRPCKTVNFVRIYHLHVFEAIIKGIEKKWYSEPCCSGGINRFEVTAVECLSKQPRRGRGEREKMLKAQVQGGATSLVVPPRNSSAGREYYGGKPTTTLQLHVASGAGGTRRSRVRGAGGVSSAYTQLEAVGQILGPDDSGEDTVAVVATVAVQTAVGGAFSNQILTQGLDDLADLLGRSIHLALVSTELDPITGEEKRAEGYAVNKVKEKDDVVKYEANFELAKDFGTVGAIMVTNEHHNEMYLKSISLTGFPHGPLNFTCNSWVQPKSDKSDQTRIFFTNKSYLPVETPSGLKRLSGEGTRSTSWDRGRRAQDRPTPAKSDPMAESRGKGVYVPRDEAFSQVKQMTFSARTLRSVMKSLVPSIGQALNSSTKGFPYFAAIDALYHVGINLPTPKEEGFFKKVLPRLVKAIATGGGDLLLFETPQLLGRDRFSWFRDEEFSRQTLAGVNPTVIQLVKELPLKSEHDPEVYGPAESLITNELIEEQIRGAMTAEEAIEQKKLFILDYHDVLLPFVHKVRELEGTTLYGSRTVFYLTHDGTLRPLAIELTRPKSETQPQWRQVFTPGFDATSCWLWRIAKTHVCAHDAGYHQLVSHWLRTHASVEPYIIATKRRLSAMHPVNRLLHPHFRYTMEINALAREYLINAGGIIEKSFWPKKYAMEVSSAAYAKLWRFDRQSLPADLISRGMAEEDPTAEHGMKLAIEDYPYANDGLLLWSAIEEWVSDYVTHYYPEASLVASDMELQSWWAEIKVKGHPDKTKGWPSLSTPSDLINILSTIVWVCSGLHAAVNFGQYGYGGYFPNRPTIARTNVPTEENHPGSEAFQQFMEKPELALLEYLQRLHVEEAWAPTKPRDMFLRKGLLL</sequence>
<dbReference type="PANTHER" id="PTHR11771">
    <property type="entry name" value="LIPOXYGENASE"/>
    <property type="match status" value="1"/>
</dbReference>
<accession>A0AAV7EPH2</accession>
<dbReference type="InterPro" id="IPR020833">
    <property type="entry name" value="LipOase_Fe_BS"/>
</dbReference>
<feature type="compositionally biased region" description="Basic and acidic residues" evidence="15">
    <location>
        <begin position="350"/>
        <end position="359"/>
    </location>
</feature>
<keyword evidence="3 14" id="KW-0444">Lipid biosynthesis</keyword>
<feature type="region of interest" description="Disordered" evidence="15">
    <location>
        <begin position="1"/>
        <end position="23"/>
    </location>
</feature>
<comment type="caution">
    <text evidence="12">Lacks conserved residue(s) required for the propagation of feature annotation.</text>
</comment>
<dbReference type="InterPro" id="IPR000907">
    <property type="entry name" value="LipOase"/>
</dbReference>
<evidence type="ECO:0000259" key="16">
    <source>
        <dbReference type="PROSITE" id="PS50095"/>
    </source>
</evidence>
<dbReference type="InterPro" id="IPR036392">
    <property type="entry name" value="PLAT/LH2_dom_sf"/>
</dbReference>
<dbReference type="PRINTS" id="PR00087">
    <property type="entry name" value="LIPOXYGENASE"/>
</dbReference>
<keyword evidence="5 14" id="KW-0925">Oxylipin biosynthesis</keyword>
<dbReference type="EMBL" id="JAINDJ010000004">
    <property type="protein sequence ID" value="KAG9450643.1"/>
    <property type="molecule type" value="Genomic_DNA"/>
</dbReference>
<dbReference type="Gene3D" id="1.20.245.10">
    <property type="entry name" value="Lipoxygenase-1, Domain 5"/>
    <property type="match status" value="1"/>
</dbReference>
<dbReference type="Pfam" id="PF01477">
    <property type="entry name" value="PLAT"/>
    <property type="match status" value="1"/>
</dbReference>
<organism evidence="18 19">
    <name type="scientific">Aristolochia fimbriata</name>
    <name type="common">White veined hardy Dutchman's pipe vine</name>
    <dbReference type="NCBI Taxonomy" id="158543"/>
    <lineage>
        <taxon>Eukaryota</taxon>
        <taxon>Viridiplantae</taxon>
        <taxon>Streptophyta</taxon>
        <taxon>Embryophyta</taxon>
        <taxon>Tracheophyta</taxon>
        <taxon>Spermatophyta</taxon>
        <taxon>Magnoliopsida</taxon>
        <taxon>Magnoliidae</taxon>
        <taxon>Piperales</taxon>
        <taxon>Aristolochiaceae</taxon>
        <taxon>Aristolochia</taxon>
    </lineage>
</organism>
<dbReference type="InterPro" id="IPR020834">
    <property type="entry name" value="LipOase_CS"/>
</dbReference>
<keyword evidence="19" id="KW-1185">Reference proteome</keyword>